<evidence type="ECO:0000313" key="7">
    <source>
        <dbReference type="Proteomes" id="UP000198908"/>
    </source>
</evidence>
<dbReference type="SMART" id="SM00267">
    <property type="entry name" value="GGDEF"/>
    <property type="match status" value="1"/>
</dbReference>
<name>A0A1G7D5T5_9BURK</name>
<keyword evidence="4" id="KW-0812">Transmembrane</keyword>
<dbReference type="GO" id="GO:1902201">
    <property type="term" value="P:negative regulation of bacterial-type flagellum-dependent cell motility"/>
    <property type="evidence" value="ECO:0007669"/>
    <property type="project" value="TreeGrafter"/>
</dbReference>
<dbReference type="PANTHER" id="PTHR45138:SF9">
    <property type="entry name" value="DIGUANYLATE CYCLASE DGCM-RELATED"/>
    <property type="match status" value="1"/>
</dbReference>
<dbReference type="InterPro" id="IPR043128">
    <property type="entry name" value="Rev_trsase/Diguanyl_cyclase"/>
</dbReference>
<proteinExistence type="predicted"/>
<dbReference type="InterPro" id="IPR007894">
    <property type="entry name" value="MASE2"/>
</dbReference>
<dbReference type="NCBIfam" id="TIGR00254">
    <property type="entry name" value="GGDEF"/>
    <property type="match status" value="1"/>
</dbReference>
<accession>A0A1G7D5T5</accession>
<comment type="catalytic activity">
    <reaction evidence="2">
        <text>2 GTP = 3',3'-c-di-GMP + 2 diphosphate</text>
        <dbReference type="Rhea" id="RHEA:24898"/>
        <dbReference type="ChEBI" id="CHEBI:33019"/>
        <dbReference type="ChEBI" id="CHEBI:37565"/>
        <dbReference type="ChEBI" id="CHEBI:58805"/>
        <dbReference type="EC" id="2.7.7.65"/>
    </reaction>
</comment>
<dbReference type="STRING" id="416944.SAMN05421548_1523"/>
<dbReference type="CDD" id="cd01949">
    <property type="entry name" value="GGDEF"/>
    <property type="match status" value="1"/>
</dbReference>
<evidence type="ECO:0000256" key="2">
    <source>
        <dbReference type="ARBA" id="ARBA00034247"/>
    </source>
</evidence>
<dbReference type="GO" id="GO:0043709">
    <property type="term" value="P:cell adhesion involved in single-species biofilm formation"/>
    <property type="evidence" value="ECO:0007669"/>
    <property type="project" value="TreeGrafter"/>
</dbReference>
<evidence type="ECO:0000256" key="4">
    <source>
        <dbReference type="SAM" id="Phobius"/>
    </source>
</evidence>
<feature type="transmembrane region" description="Helical" evidence="4">
    <location>
        <begin position="14"/>
        <end position="30"/>
    </location>
</feature>
<dbReference type="EMBL" id="FMYQ01000052">
    <property type="protein sequence ID" value="SDE46105.1"/>
    <property type="molecule type" value="Genomic_DNA"/>
</dbReference>
<dbReference type="PROSITE" id="PS50887">
    <property type="entry name" value="GGDEF"/>
    <property type="match status" value="1"/>
</dbReference>
<protein>
    <recommendedName>
        <fullName evidence="1">diguanylate cyclase</fullName>
        <ecNumber evidence="1">2.7.7.65</ecNumber>
    </recommendedName>
</protein>
<dbReference type="Pfam" id="PF05230">
    <property type="entry name" value="MASE2"/>
    <property type="match status" value="1"/>
</dbReference>
<dbReference type="EC" id="2.7.7.65" evidence="1"/>
<keyword evidence="4" id="KW-0472">Membrane</keyword>
<dbReference type="InterPro" id="IPR050469">
    <property type="entry name" value="Diguanylate_Cyclase"/>
</dbReference>
<dbReference type="SUPFAM" id="SSF55073">
    <property type="entry name" value="Nucleotide cyclase"/>
    <property type="match status" value="1"/>
</dbReference>
<feature type="domain" description="GGDEF" evidence="5">
    <location>
        <begin position="228"/>
        <end position="361"/>
    </location>
</feature>
<organism evidence="6 7">
    <name type="scientific">Paraburkholderia lycopersici</name>
    <dbReference type="NCBI Taxonomy" id="416944"/>
    <lineage>
        <taxon>Bacteria</taxon>
        <taxon>Pseudomonadati</taxon>
        <taxon>Pseudomonadota</taxon>
        <taxon>Betaproteobacteria</taxon>
        <taxon>Burkholderiales</taxon>
        <taxon>Burkholderiaceae</taxon>
        <taxon>Paraburkholderia</taxon>
    </lineage>
</organism>
<feature type="transmembrane region" description="Helical" evidence="4">
    <location>
        <begin position="78"/>
        <end position="103"/>
    </location>
</feature>
<reference evidence="7" key="1">
    <citation type="submission" date="2016-09" db="EMBL/GenBank/DDBJ databases">
        <authorList>
            <person name="Varghese N."/>
            <person name="Submissions S."/>
        </authorList>
    </citation>
    <scope>NUCLEOTIDE SEQUENCE [LARGE SCALE GENOMIC DNA]</scope>
    <source>
        <strain evidence="7">TNe-862</strain>
    </source>
</reference>
<dbReference type="GO" id="GO:0052621">
    <property type="term" value="F:diguanylate cyclase activity"/>
    <property type="evidence" value="ECO:0007669"/>
    <property type="project" value="UniProtKB-EC"/>
</dbReference>
<dbReference type="InterPro" id="IPR000160">
    <property type="entry name" value="GGDEF_dom"/>
</dbReference>
<dbReference type="InterPro" id="IPR029787">
    <property type="entry name" value="Nucleotide_cyclase"/>
</dbReference>
<dbReference type="FunFam" id="3.30.70.270:FF:000001">
    <property type="entry name" value="Diguanylate cyclase domain protein"/>
    <property type="match status" value="1"/>
</dbReference>
<dbReference type="GO" id="GO:0005886">
    <property type="term" value="C:plasma membrane"/>
    <property type="evidence" value="ECO:0007669"/>
    <property type="project" value="TreeGrafter"/>
</dbReference>
<evidence type="ECO:0000256" key="1">
    <source>
        <dbReference type="ARBA" id="ARBA00012528"/>
    </source>
</evidence>
<evidence type="ECO:0000256" key="3">
    <source>
        <dbReference type="SAM" id="Coils"/>
    </source>
</evidence>
<feature type="coiled-coil region" evidence="3">
    <location>
        <begin position="173"/>
        <end position="200"/>
    </location>
</feature>
<dbReference type="Pfam" id="PF00990">
    <property type="entry name" value="GGDEF"/>
    <property type="match status" value="1"/>
</dbReference>
<evidence type="ECO:0000259" key="5">
    <source>
        <dbReference type="PROSITE" id="PS50887"/>
    </source>
</evidence>
<dbReference type="PANTHER" id="PTHR45138">
    <property type="entry name" value="REGULATORY COMPONENTS OF SENSORY TRANSDUCTION SYSTEM"/>
    <property type="match status" value="1"/>
</dbReference>
<gene>
    <name evidence="6" type="ORF">SAMN05421548_1523</name>
</gene>
<dbReference type="AlphaFoldDB" id="A0A1G7D5T5"/>
<keyword evidence="4" id="KW-1133">Transmembrane helix</keyword>
<evidence type="ECO:0000313" key="6">
    <source>
        <dbReference type="EMBL" id="SDE46105.1"/>
    </source>
</evidence>
<dbReference type="Proteomes" id="UP000198908">
    <property type="component" value="Unassembled WGS sequence"/>
</dbReference>
<feature type="transmembrane region" description="Helical" evidence="4">
    <location>
        <begin position="37"/>
        <end position="58"/>
    </location>
</feature>
<feature type="transmembrane region" description="Helical" evidence="4">
    <location>
        <begin position="142"/>
        <end position="160"/>
    </location>
</feature>
<sequence length="367" mass="40851">MHWVVRMNHLNRTTSWWIGFAIFALHFRVTGQDTITWLLMSLQFLVYPHVVYAVARFSRDPLGGELNNLRLDDFCFGLWAAWLGFPLWISYLLVICGCINLAAFRGFRGALEAVALLALGAAVSAGVFGVRFEPDTSMPVTALSMACLTTYLLLFARGAYRRAVTLSETRYKLRQSELALQGQLEAVQALQAQLQEQANRDALTGLYNRRYLNDALQREFDRSTQTGCPLSVLLLDIDHFKQINDRFGHSTGDRVLQNVAALLAQDMDPGGTAFRYGGEEFLILLPRMGSSEAWGRAECYRARTPVSVVVNEERGNPVTLSIGIASTADGAESPQQLIDRADNALYQAKLGGRDRCSVFKNAEDVAR</sequence>
<dbReference type="Gene3D" id="3.30.70.270">
    <property type="match status" value="1"/>
</dbReference>
<keyword evidence="7" id="KW-1185">Reference proteome</keyword>
<keyword evidence="3" id="KW-0175">Coiled coil</keyword>
<feature type="transmembrane region" description="Helical" evidence="4">
    <location>
        <begin position="110"/>
        <end position="130"/>
    </location>
</feature>